<dbReference type="InterPro" id="IPR020846">
    <property type="entry name" value="MFS_dom"/>
</dbReference>
<evidence type="ECO:0000256" key="5">
    <source>
        <dbReference type="ARBA" id="ARBA00023136"/>
    </source>
</evidence>
<keyword evidence="3 6" id="KW-0812">Transmembrane</keyword>
<dbReference type="SUPFAM" id="SSF103473">
    <property type="entry name" value="MFS general substrate transporter"/>
    <property type="match status" value="1"/>
</dbReference>
<dbReference type="GO" id="GO:0016020">
    <property type="term" value="C:membrane"/>
    <property type="evidence" value="ECO:0007669"/>
    <property type="project" value="UniProtKB-SubCell"/>
</dbReference>
<protein>
    <submittedName>
        <fullName evidence="8">General substrate transporter</fullName>
    </submittedName>
</protein>
<evidence type="ECO:0000256" key="4">
    <source>
        <dbReference type="ARBA" id="ARBA00022989"/>
    </source>
</evidence>
<proteinExistence type="inferred from homology"/>
<evidence type="ECO:0000259" key="7">
    <source>
        <dbReference type="PROSITE" id="PS50850"/>
    </source>
</evidence>
<keyword evidence="5 6" id="KW-0472">Membrane</keyword>
<dbReference type="InterPro" id="IPR036259">
    <property type="entry name" value="MFS_trans_sf"/>
</dbReference>
<dbReference type="Gene3D" id="1.20.1250.20">
    <property type="entry name" value="MFS general substrate transporter like domains"/>
    <property type="match status" value="1"/>
</dbReference>
<feature type="transmembrane region" description="Helical" evidence="6">
    <location>
        <begin position="133"/>
        <end position="157"/>
    </location>
</feature>
<organism evidence="8 9">
    <name type="scientific">Aureobasidium pullulans</name>
    <name type="common">Black yeast</name>
    <name type="synonym">Pullularia pullulans</name>
    <dbReference type="NCBI Taxonomy" id="5580"/>
    <lineage>
        <taxon>Eukaryota</taxon>
        <taxon>Fungi</taxon>
        <taxon>Dikarya</taxon>
        <taxon>Ascomycota</taxon>
        <taxon>Pezizomycotina</taxon>
        <taxon>Dothideomycetes</taxon>
        <taxon>Dothideomycetidae</taxon>
        <taxon>Dothideales</taxon>
        <taxon>Saccotheciaceae</taxon>
        <taxon>Aureobasidium</taxon>
    </lineage>
</organism>
<dbReference type="AlphaFoldDB" id="A0AB74JH26"/>
<dbReference type="InterPro" id="IPR050360">
    <property type="entry name" value="MFS_Sugar_Transporters"/>
</dbReference>
<dbReference type="PANTHER" id="PTHR48022:SF37">
    <property type="entry name" value="MAJOR FACILITATOR SUPERFAMILY (MFS) PROFILE DOMAIN-CONTAINING PROTEIN-RELATED"/>
    <property type="match status" value="1"/>
</dbReference>
<evidence type="ECO:0000256" key="3">
    <source>
        <dbReference type="ARBA" id="ARBA00022692"/>
    </source>
</evidence>
<comment type="caution">
    <text evidence="8">The sequence shown here is derived from an EMBL/GenBank/DDBJ whole genome shotgun (WGS) entry which is preliminary data.</text>
</comment>
<comment type="similarity">
    <text evidence="2">Belongs to the major facilitator superfamily. Sugar transporter (TC 2.A.1.1) family.</text>
</comment>
<dbReference type="InterPro" id="IPR005828">
    <property type="entry name" value="MFS_sugar_transport-like"/>
</dbReference>
<gene>
    <name evidence="8" type="ORF">D6D12_08811</name>
</gene>
<dbReference type="Proteomes" id="UP000310374">
    <property type="component" value="Unassembled WGS sequence"/>
</dbReference>
<evidence type="ECO:0000256" key="6">
    <source>
        <dbReference type="SAM" id="Phobius"/>
    </source>
</evidence>
<dbReference type="Pfam" id="PF00083">
    <property type="entry name" value="Sugar_tr"/>
    <property type="match status" value="1"/>
</dbReference>
<feature type="non-terminal residue" evidence="8">
    <location>
        <position position="1"/>
    </location>
</feature>
<evidence type="ECO:0000313" key="9">
    <source>
        <dbReference type="Proteomes" id="UP000310374"/>
    </source>
</evidence>
<reference evidence="8 9" key="1">
    <citation type="submission" date="2018-10" db="EMBL/GenBank/DDBJ databases">
        <title>Fifty Aureobasidium pullulans genomes reveal a recombining polyextremotolerant generalist.</title>
        <authorList>
            <person name="Gostincar C."/>
            <person name="Turk M."/>
            <person name="Zajc J."/>
            <person name="Gunde-Cimerman N."/>
        </authorList>
    </citation>
    <scope>NUCLEOTIDE SEQUENCE [LARGE SCALE GENOMIC DNA]</scope>
    <source>
        <strain evidence="8 9">EXF-10081</strain>
    </source>
</reference>
<feature type="domain" description="Major facilitator superfamily (MFS) profile" evidence="7">
    <location>
        <begin position="1"/>
        <end position="222"/>
    </location>
</feature>
<dbReference type="PROSITE" id="PS50850">
    <property type="entry name" value="MFS"/>
    <property type="match status" value="1"/>
</dbReference>
<accession>A0AB74JH26</accession>
<feature type="transmembrane region" description="Helical" evidence="6">
    <location>
        <begin position="169"/>
        <end position="191"/>
    </location>
</feature>
<evidence type="ECO:0000256" key="2">
    <source>
        <dbReference type="ARBA" id="ARBA00010992"/>
    </source>
</evidence>
<dbReference type="PANTHER" id="PTHR48022">
    <property type="entry name" value="PLASTIDIC GLUCOSE TRANSPORTER 4"/>
    <property type="match status" value="1"/>
</dbReference>
<comment type="subcellular location">
    <subcellularLocation>
        <location evidence="1">Membrane</location>
        <topology evidence="1">Multi-pass membrane protein</topology>
    </subcellularLocation>
</comment>
<evidence type="ECO:0000256" key="1">
    <source>
        <dbReference type="ARBA" id="ARBA00004141"/>
    </source>
</evidence>
<dbReference type="EMBL" id="QZAT01000166">
    <property type="protein sequence ID" value="THX22900.1"/>
    <property type="molecule type" value="Genomic_DNA"/>
</dbReference>
<evidence type="ECO:0000313" key="8">
    <source>
        <dbReference type="EMBL" id="THX22900.1"/>
    </source>
</evidence>
<sequence>EFELIKSQIVEERSQKSIGYFDLFRGWPNLRRTILVMAIQASCQMTGVSAIQYFSPQIFAQIGIPTSRSLLFQAVNAIIAFAGTTVCILTIDGVGRRPLQIFGHIFLCVTFVINAAIIKVFPTTSNNTSAHWAFVVMTWLFNFVFFLTSGPLSWAIPAELFGTAMRLKGVSWGAMTSFAFNTMIGQVTPIAISSIGWKFYLVFIVCNLTNAIFFWCFQPETKGLNLEDMDELFRDSPTFVPGSKWAPSSYVNELAREIAKGDEVKTIKTQHIEEA</sequence>
<feature type="transmembrane region" description="Helical" evidence="6">
    <location>
        <begin position="74"/>
        <end position="94"/>
    </location>
</feature>
<dbReference type="GO" id="GO:0005351">
    <property type="term" value="F:carbohydrate:proton symporter activity"/>
    <property type="evidence" value="ECO:0007669"/>
    <property type="project" value="TreeGrafter"/>
</dbReference>
<feature type="transmembrane region" description="Helical" evidence="6">
    <location>
        <begin position="197"/>
        <end position="217"/>
    </location>
</feature>
<feature type="transmembrane region" description="Helical" evidence="6">
    <location>
        <begin position="34"/>
        <end position="54"/>
    </location>
</feature>
<feature type="transmembrane region" description="Helical" evidence="6">
    <location>
        <begin position="101"/>
        <end position="121"/>
    </location>
</feature>
<name>A0AB74JH26_AURPU</name>
<keyword evidence="4 6" id="KW-1133">Transmembrane helix</keyword>